<evidence type="ECO:0000256" key="1">
    <source>
        <dbReference type="SAM" id="Phobius"/>
    </source>
</evidence>
<feature type="non-terminal residue" evidence="2">
    <location>
        <position position="130"/>
    </location>
</feature>
<keyword evidence="1" id="KW-1133">Transmembrane helix</keyword>
<evidence type="ECO:0000313" key="3">
    <source>
        <dbReference type="Proteomes" id="UP001233999"/>
    </source>
</evidence>
<reference evidence="2" key="1">
    <citation type="journal article" date="2023" name="IScience">
        <title>Live-bearing cockroach genome reveals convergent evolutionary mechanisms linked to viviparity in insects and beyond.</title>
        <authorList>
            <person name="Fouks B."/>
            <person name="Harrison M.C."/>
            <person name="Mikhailova A.A."/>
            <person name="Marchal E."/>
            <person name="English S."/>
            <person name="Carruthers M."/>
            <person name="Jennings E.C."/>
            <person name="Chiamaka E.L."/>
            <person name="Frigard R.A."/>
            <person name="Pippel M."/>
            <person name="Attardo G.M."/>
            <person name="Benoit J.B."/>
            <person name="Bornberg-Bauer E."/>
            <person name="Tobe S.S."/>
        </authorList>
    </citation>
    <scope>NUCLEOTIDE SEQUENCE</scope>
    <source>
        <strain evidence="2">Stay&amp;Tobe</strain>
    </source>
</reference>
<feature type="transmembrane region" description="Helical" evidence="1">
    <location>
        <begin position="12"/>
        <end position="33"/>
    </location>
</feature>
<accession>A0AAD7ZVF4</accession>
<dbReference type="AlphaFoldDB" id="A0AAD7ZVF4"/>
<feature type="non-terminal residue" evidence="2">
    <location>
        <position position="1"/>
    </location>
</feature>
<feature type="transmembrane region" description="Helical" evidence="1">
    <location>
        <begin position="80"/>
        <end position="98"/>
    </location>
</feature>
<gene>
    <name evidence="2" type="ORF">L9F63_019048</name>
</gene>
<comment type="caution">
    <text evidence="2">The sequence shown here is derived from an EMBL/GenBank/DDBJ whole genome shotgun (WGS) entry which is preliminary data.</text>
</comment>
<reference evidence="2" key="2">
    <citation type="submission" date="2023-05" db="EMBL/GenBank/DDBJ databases">
        <authorList>
            <person name="Fouks B."/>
        </authorList>
    </citation>
    <scope>NUCLEOTIDE SEQUENCE</scope>
    <source>
        <strain evidence="2">Stay&amp;Tobe</strain>
        <tissue evidence="2">Testes</tissue>
    </source>
</reference>
<protein>
    <submittedName>
        <fullName evidence="2">Uncharacterized protein</fullName>
    </submittedName>
</protein>
<organism evidence="2 3">
    <name type="scientific">Diploptera punctata</name>
    <name type="common">Pacific beetle cockroach</name>
    <dbReference type="NCBI Taxonomy" id="6984"/>
    <lineage>
        <taxon>Eukaryota</taxon>
        <taxon>Metazoa</taxon>
        <taxon>Ecdysozoa</taxon>
        <taxon>Arthropoda</taxon>
        <taxon>Hexapoda</taxon>
        <taxon>Insecta</taxon>
        <taxon>Pterygota</taxon>
        <taxon>Neoptera</taxon>
        <taxon>Polyneoptera</taxon>
        <taxon>Dictyoptera</taxon>
        <taxon>Blattodea</taxon>
        <taxon>Blaberoidea</taxon>
        <taxon>Blaberidae</taxon>
        <taxon>Diplopterinae</taxon>
        <taxon>Diploptera</taxon>
    </lineage>
</organism>
<keyword evidence="3" id="KW-1185">Reference proteome</keyword>
<keyword evidence="1" id="KW-0812">Transmembrane</keyword>
<dbReference type="EMBL" id="JASPKZ010006439">
    <property type="protein sequence ID" value="KAJ9587418.1"/>
    <property type="molecule type" value="Genomic_DNA"/>
</dbReference>
<proteinExistence type="predicted"/>
<sequence>LKNINDLPLLSGLLLGQLCSCLLTSISCSYGFAFTTNELFKILIQSFFIGWSYLGYLVNNERNTAFCLISIMMILKSRKRITLCIFMQSFKWIFYTIFPCLVNTNLLQNIALLKSLLSLSFENKAYVTYR</sequence>
<evidence type="ECO:0000313" key="2">
    <source>
        <dbReference type="EMBL" id="KAJ9587418.1"/>
    </source>
</evidence>
<keyword evidence="1" id="KW-0472">Membrane</keyword>
<name>A0AAD7ZVF4_DIPPU</name>
<dbReference type="Proteomes" id="UP001233999">
    <property type="component" value="Unassembled WGS sequence"/>
</dbReference>
<feature type="transmembrane region" description="Helical" evidence="1">
    <location>
        <begin position="39"/>
        <end position="59"/>
    </location>
</feature>